<dbReference type="InterPro" id="IPR050340">
    <property type="entry name" value="Cytosolic_Fe-S_CAF"/>
</dbReference>
<proteinExistence type="inferred from homology"/>
<organism evidence="3 4">
    <name type="scientific">Babesia gibsoni</name>
    <dbReference type="NCBI Taxonomy" id="33632"/>
    <lineage>
        <taxon>Eukaryota</taxon>
        <taxon>Sar</taxon>
        <taxon>Alveolata</taxon>
        <taxon>Apicomplexa</taxon>
        <taxon>Aconoidasida</taxon>
        <taxon>Piroplasmida</taxon>
        <taxon>Babesiidae</taxon>
        <taxon>Babesia</taxon>
    </lineage>
</organism>
<name>A0AAD8LK54_BABGI</name>
<dbReference type="PANTHER" id="PTHR11615">
    <property type="entry name" value="NITRATE, FORMATE, IRON DEHYDROGENASE"/>
    <property type="match status" value="1"/>
</dbReference>
<dbReference type="AlphaFoldDB" id="A0AAD8LK54"/>
<gene>
    <name evidence="3" type="ORF">BgAZ_305800</name>
</gene>
<comment type="caution">
    <text evidence="3">The sequence shown here is derived from an EMBL/GenBank/DDBJ whole genome shotgun (WGS) entry which is preliminary data.</text>
</comment>
<accession>A0AAD8LK54</accession>
<evidence type="ECO:0000256" key="1">
    <source>
        <dbReference type="ARBA" id="ARBA00006596"/>
    </source>
</evidence>
<dbReference type="EMBL" id="JAVEPI010000003">
    <property type="protein sequence ID" value="KAK1443062.1"/>
    <property type="molecule type" value="Genomic_DNA"/>
</dbReference>
<sequence>MVFSSVVKIDQLNDYLNLSEECVLPVRKDGDAYEVKSNNGKNKLKAAAPQKGNSRIVVGLSDCMSCSGCLTSAEEIILKDRGYTDIADKIKASQFTAVSIAPQTAFMFATSYNVSHQSAFKKLAFFFKSLGVKRVYDLSIGEAVALNESKVEFENAILRALDPETRDKLEKGQSLNADDFAAMSKADIPIITGHCPGWTVYAEKTLNEDVVAKISKVSSSQQIQGALIKTLTYLESVAQHVEQKVQTRSLFIPGRYTPIKETLKLLGSIKGYDTATPMPVYHVSTAPCYDKKIEAFNSDWDVTLSKLYGVKLDNELKESIKLVDDVLSTGDIQRLIEQRGIDFRKLPEVELDRVITDRMAFLYSTIFGENIAIPYVEHSQHFRPGEKHSQSGGFVEEIMKFAARRFLGMHTEPVFEETINSDYREASLRLDGKVVMKFVMAYGFRNIQNTVMQLKKGGIGCPIAYIELMACPGGCFNGAGQILEPPEQSTNAKTGKCGFTAVDMKKLTEKAARLYHEETKQISKDDNEDLGALLSVVLPTFNRLLGRSLTAITYTRKGVTNTGTASLKW</sequence>
<dbReference type="SUPFAM" id="SSF53920">
    <property type="entry name" value="Fe-only hydrogenase"/>
    <property type="match status" value="1"/>
</dbReference>
<dbReference type="InterPro" id="IPR009016">
    <property type="entry name" value="Fe_hydrogenase"/>
</dbReference>
<evidence type="ECO:0000313" key="4">
    <source>
        <dbReference type="Proteomes" id="UP001230268"/>
    </source>
</evidence>
<dbReference type="Proteomes" id="UP001230268">
    <property type="component" value="Unassembled WGS sequence"/>
</dbReference>
<dbReference type="Pfam" id="PF02906">
    <property type="entry name" value="Fe_hyd_lg_C"/>
    <property type="match status" value="2"/>
</dbReference>
<reference evidence="3" key="1">
    <citation type="submission" date="2023-08" db="EMBL/GenBank/DDBJ databases">
        <title>Draft sequence of the Babesia gibsoni genome.</title>
        <authorList>
            <person name="Yamagishi J.Y."/>
            <person name="Xuan X.X."/>
        </authorList>
    </citation>
    <scope>NUCLEOTIDE SEQUENCE</scope>
    <source>
        <strain evidence="3">Azabu</strain>
    </source>
</reference>
<feature type="domain" description="Iron hydrogenase large subunit C-terminal" evidence="2">
    <location>
        <begin position="96"/>
        <end position="232"/>
    </location>
</feature>
<evidence type="ECO:0000259" key="2">
    <source>
        <dbReference type="Pfam" id="PF02906"/>
    </source>
</evidence>
<comment type="similarity">
    <text evidence="1">Belongs to the NARF family.</text>
</comment>
<protein>
    <submittedName>
        <fullName evidence="3">Nitrate</fullName>
    </submittedName>
</protein>
<dbReference type="Gene3D" id="3.40.950.10">
    <property type="entry name" value="Fe-only Hydrogenase (Larger Subunit), Chain L, domain 3"/>
    <property type="match status" value="1"/>
</dbReference>
<dbReference type="Gene3D" id="3.40.50.1780">
    <property type="match status" value="1"/>
</dbReference>
<dbReference type="InterPro" id="IPR004108">
    <property type="entry name" value="Fe_hydrogenase_lsu_C"/>
</dbReference>
<evidence type="ECO:0000313" key="3">
    <source>
        <dbReference type="EMBL" id="KAK1443062.1"/>
    </source>
</evidence>
<feature type="domain" description="Iron hydrogenase large subunit C-terminal" evidence="2">
    <location>
        <begin position="270"/>
        <end position="479"/>
    </location>
</feature>
<keyword evidence="4" id="KW-1185">Reference proteome</keyword>